<evidence type="ECO:0000313" key="1">
    <source>
        <dbReference type="EMBL" id="EFE66272.2"/>
    </source>
</evidence>
<sequence>MGGTTTTTSAHPFMARITDAPQDRFRGGAPVPPTEVVAAPVDS</sequence>
<dbReference type="eggNOG" id="ENOG5031HMP">
    <property type="taxonomic scope" value="Bacteria"/>
</dbReference>
<dbReference type="EMBL" id="DS999641">
    <property type="protein sequence ID" value="EFE66272.2"/>
    <property type="molecule type" value="Genomic_DNA"/>
</dbReference>
<reference evidence="2" key="1">
    <citation type="submission" date="2008-12" db="EMBL/GenBank/DDBJ databases">
        <title>Annotation of Streptomyces ghanaensis ATCC 14672.</title>
        <authorList>
            <consortium name="The Broad Institute Genome Sequencing Platform"/>
            <consortium name="Broad Institute Microbial Sequencing Center"/>
            <person name="Fischbach M."/>
            <person name="Ward D."/>
            <person name="Young S."/>
            <person name="Kodira C.D."/>
            <person name="Zeng Q."/>
            <person name="Koehrsen M."/>
            <person name="Godfrey P."/>
            <person name="Alvarado L."/>
            <person name="Berlin A.M."/>
            <person name="Borenstein D."/>
            <person name="Chen Z."/>
            <person name="Engels R."/>
            <person name="Freedman E."/>
            <person name="Gellesch M."/>
            <person name="Goldberg J."/>
            <person name="Griggs A."/>
            <person name="Gujja S."/>
            <person name="Heiman D.I."/>
            <person name="Hepburn T.A."/>
            <person name="Howarth C."/>
            <person name="Jen D."/>
            <person name="Larson L."/>
            <person name="Lewis B."/>
            <person name="Mehta T."/>
            <person name="Park D."/>
            <person name="Pearson M."/>
            <person name="Roberts A."/>
            <person name="Saif S."/>
            <person name="Shea T.D."/>
            <person name="Shenoy N."/>
            <person name="Sisk P."/>
            <person name="Stolte C."/>
            <person name="Sykes S.N."/>
            <person name="Walk T."/>
            <person name="White J."/>
            <person name="Yandava C."/>
            <person name="Straight P."/>
            <person name="Clardy J."/>
            <person name="Hung D."/>
            <person name="Kolter R."/>
            <person name="Mekalanos J."/>
            <person name="Walker S."/>
            <person name="Walsh C.T."/>
            <person name="Wieland B.L.C."/>
            <person name="Ilzarbe M."/>
            <person name="Galagan J."/>
            <person name="Nusbaum C."/>
            <person name="Birren B."/>
        </authorList>
    </citation>
    <scope>NUCLEOTIDE SEQUENCE [LARGE SCALE GENOMIC DNA]</scope>
    <source>
        <strain evidence="2">ATCC 14672 / DSM 40746 / JCM 4963 / KCTC 9882 / NRRL B-12104 / FH 1290</strain>
    </source>
</reference>
<protein>
    <submittedName>
        <fullName evidence="1">Predicted protein</fullName>
    </submittedName>
</protein>
<organism evidence="1 2">
    <name type="scientific">Streptomyces viridosporus (strain ATCC 14672 / DSM 40746 / JCM 4963 / KCTC 9882 / NRRL B-12104 / FH 1290)</name>
    <name type="common">Streptomyces ghanaensis</name>
    <dbReference type="NCBI Taxonomy" id="566461"/>
    <lineage>
        <taxon>Bacteria</taxon>
        <taxon>Bacillati</taxon>
        <taxon>Actinomycetota</taxon>
        <taxon>Actinomycetes</taxon>
        <taxon>Kitasatosporales</taxon>
        <taxon>Streptomycetaceae</taxon>
        <taxon>Streptomyces</taxon>
    </lineage>
</organism>
<dbReference type="Proteomes" id="UP000003824">
    <property type="component" value="Unassembled WGS sequence"/>
</dbReference>
<name>D5ZP39_STRV1</name>
<evidence type="ECO:0000313" key="2">
    <source>
        <dbReference type="Proteomes" id="UP000003824"/>
    </source>
</evidence>
<dbReference type="RefSeq" id="WP_004981649.1">
    <property type="nucleotide sequence ID" value="NZ_DS999641.1"/>
</dbReference>
<accession>D5ZP39</accession>
<gene>
    <name evidence="1" type="ORF">SSFG_01522</name>
</gene>
<dbReference type="AlphaFoldDB" id="D5ZP39"/>
<proteinExistence type="predicted"/>